<dbReference type="PANTHER" id="PTHR35535">
    <property type="entry name" value="HEAT SHOCK PROTEIN HSLJ"/>
    <property type="match status" value="1"/>
</dbReference>
<dbReference type="PANTHER" id="PTHR35535:SF1">
    <property type="entry name" value="HEAT SHOCK PROTEIN HSLJ"/>
    <property type="match status" value="1"/>
</dbReference>
<evidence type="ECO:0000259" key="2">
    <source>
        <dbReference type="Pfam" id="PF03724"/>
    </source>
</evidence>
<reference evidence="3 4" key="1">
    <citation type="submission" date="2020-02" db="EMBL/GenBank/DDBJ databases">
        <authorList>
            <person name="Chaudhuri R."/>
        </authorList>
    </citation>
    <scope>NUCLEOTIDE SEQUENCE [LARGE SCALE GENOMIC DNA]</scope>
    <source>
        <strain evidence="3">SFB21</strain>
    </source>
</reference>
<dbReference type="AlphaFoldDB" id="A0A811GBH6"/>
<accession>A0A811GBH6</accession>
<proteinExistence type="predicted"/>
<dbReference type="InterPro" id="IPR053147">
    <property type="entry name" value="Hsp_HslJ-like"/>
</dbReference>
<dbReference type="InterPro" id="IPR038670">
    <property type="entry name" value="HslJ-like_sf"/>
</dbReference>
<evidence type="ECO:0000313" key="3">
    <source>
        <dbReference type="EMBL" id="CAB1208501.1"/>
    </source>
</evidence>
<dbReference type="InterPro" id="IPR005184">
    <property type="entry name" value="DUF306_Meta_HslJ"/>
</dbReference>
<dbReference type="Gene3D" id="2.40.128.270">
    <property type="match status" value="1"/>
</dbReference>
<dbReference type="EMBL" id="CADDTS010000007">
    <property type="protein sequence ID" value="CAB1208501.1"/>
    <property type="molecule type" value="Genomic_DNA"/>
</dbReference>
<organism evidence="3 4">
    <name type="scientific">Acinetobacter bouvetii</name>
    <dbReference type="NCBI Taxonomy" id="202951"/>
    <lineage>
        <taxon>Bacteria</taxon>
        <taxon>Pseudomonadati</taxon>
        <taxon>Pseudomonadota</taxon>
        <taxon>Gammaproteobacteria</taxon>
        <taxon>Moraxellales</taxon>
        <taxon>Moraxellaceae</taxon>
        <taxon>Acinetobacter</taxon>
    </lineage>
</organism>
<protein>
    <submittedName>
        <fullName evidence="3">META domain protein</fullName>
    </submittedName>
</protein>
<keyword evidence="1" id="KW-0732">Signal</keyword>
<dbReference type="Proteomes" id="UP000489961">
    <property type="component" value="Unassembled WGS sequence"/>
</dbReference>
<gene>
    <name evidence="3" type="ORF">SFB21_0445</name>
</gene>
<dbReference type="RefSeq" id="WP_174558438.1">
    <property type="nucleotide sequence ID" value="NZ_CADDTS010000007.1"/>
</dbReference>
<evidence type="ECO:0000256" key="1">
    <source>
        <dbReference type="SAM" id="SignalP"/>
    </source>
</evidence>
<name>A0A811GBH6_9GAMM</name>
<dbReference type="PROSITE" id="PS51257">
    <property type="entry name" value="PROKAR_LIPOPROTEIN"/>
    <property type="match status" value="1"/>
</dbReference>
<feature type="domain" description="DUF306" evidence="2">
    <location>
        <begin position="37"/>
        <end position="147"/>
    </location>
</feature>
<comment type="caution">
    <text evidence="3">The sequence shown here is derived from an EMBL/GenBank/DDBJ whole genome shotgun (WGS) entry which is preliminary data.</text>
</comment>
<feature type="signal peptide" evidence="1">
    <location>
        <begin position="1"/>
        <end position="16"/>
    </location>
</feature>
<feature type="chain" id="PRO_5033007398" evidence="1">
    <location>
        <begin position="17"/>
        <end position="153"/>
    </location>
</feature>
<evidence type="ECO:0000313" key="4">
    <source>
        <dbReference type="Proteomes" id="UP000489961"/>
    </source>
</evidence>
<dbReference type="Pfam" id="PF03724">
    <property type="entry name" value="META"/>
    <property type="match status" value="1"/>
</dbReference>
<sequence length="153" mass="16469">MLKKLLALGIIGSAMAFTGCTTTPNPSATIEAENLVQLQNRTWIATHIGNTEIKTAPSAHNIPSLQFDAASKRVSGADGCNRLMGSYEAGRDTLVFGPLAGTRMACLDQNNVAPQFNEALVKVANYQVYGKTLKLLDRYGNVVLQFKSAVQPR</sequence>